<dbReference type="Proteomes" id="UP000550508">
    <property type="component" value="Unassembled WGS sequence"/>
</dbReference>
<keyword evidence="2" id="KW-1185">Reference proteome</keyword>
<evidence type="ECO:0000313" key="2">
    <source>
        <dbReference type="Proteomes" id="UP000550508"/>
    </source>
</evidence>
<protein>
    <submittedName>
        <fullName evidence="1">Uncharacterized protein</fullName>
    </submittedName>
</protein>
<accession>A0A849VMP2</accession>
<name>A0A849VMP2_9HYPH</name>
<gene>
    <name evidence="1" type="ORF">HQ945_05260</name>
</gene>
<evidence type="ECO:0000313" key="1">
    <source>
        <dbReference type="EMBL" id="NTS30656.1"/>
    </source>
</evidence>
<proteinExistence type="predicted"/>
<dbReference type="EMBL" id="JABUMX010000001">
    <property type="protein sequence ID" value="NTS30656.1"/>
    <property type="molecule type" value="Genomic_DNA"/>
</dbReference>
<reference evidence="1 2" key="1">
    <citation type="submission" date="2020-05" db="EMBL/GenBank/DDBJ databases">
        <authorList>
            <person name="Kim M.K."/>
        </authorList>
    </citation>
    <scope>NUCLEOTIDE SEQUENCE [LARGE SCALE GENOMIC DNA]</scope>
    <source>
        <strain evidence="1 2">BT25</strain>
    </source>
</reference>
<sequence length="126" mass="14345">MFLGAQQGIDRCLDFHQILKRPRVSAVLSYLDYLESPGTDEFAYRLIDLFDVLRCHDAQCAFRRCEKAPPDRLSIFDSFVQSREGLGSIAWAAKSSSGDAKLSFLVSLVLPRKRVTTFCKRFMMLS</sequence>
<dbReference type="RefSeq" id="WP_174207731.1">
    <property type="nucleotide sequence ID" value="NZ_JABUMX010000001.1"/>
</dbReference>
<dbReference type="AlphaFoldDB" id="A0A849VMP2"/>
<comment type="caution">
    <text evidence="1">The sequence shown here is derived from an EMBL/GenBank/DDBJ whole genome shotgun (WGS) entry which is preliminary data.</text>
</comment>
<organism evidence="1 2">
    <name type="scientific">Phyllobacterium pellucidum</name>
    <dbReference type="NCBI Taxonomy" id="2740464"/>
    <lineage>
        <taxon>Bacteria</taxon>
        <taxon>Pseudomonadati</taxon>
        <taxon>Pseudomonadota</taxon>
        <taxon>Alphaproteobacteria</taxon>
        <taxon>Hyphomicrobiales</taxon>
        <taxon>Phyllobacteriaceae</taxon>
        <taxon>Phyllobacterium</taxon>
    </lineage>
</organism>